<dbReference type="Proteomes" id="UP000499080">
    <property type="component" value="Unassembled WGS sequence"/>
</dbReference>
<evidence type="ECO:0000256" key="1">
    <source>
        <dbReference type="SAM" id="MobiDB-lite"/>
    </source>
</evidence>
<dbReference type="GO" id="GO:0071819">
    <property type="term" value="C:DUBm complex"/>
    <property type="evidence" value="ECO:0007669"/>
    <property type="project" value="TreeGrafter"/>
</dbReference>
<feature type="region of interest" description="Disordered" evidence="1">
    <location>
        <begin position="111"/>
        <end position="139"/>
    </location>
</feature>
<dbReference type="InterPro" id="IPR013243">
    <property type="entry name" value="SCA7_dom"/>
</dbReference>
<name>A0A4Y2CGA9_ARAVE</name>
<protein>
    <recommendedName>
        <fullName evidence="2">SCA7 domain-containing protein</fullName>
    </recommendedName>
</protein>
<dbReference type="PROSITE" id="PS51505">
    <property type="entry name" value="SCA7"/>
    <property type="match status" value="1"/>
</dbReference>
<evidence type="ECO:0000259" key="2">
    <source>
        <dbReference type="PROSITE" id="PS51505"/>
    </source>
</evidence>
<dbReference type="AlphaFoldDB" id="A0A4Y2CGA9"/>
<dbReference type="GO" id="GO:0006357">
    <property type="term" value="P:regulation of transcription by RNA polymerase II"/>
    <property type="evidence" value="ECO:0007669"/>
    <property type="project" value="TreeGrafter"/>
</dbReference>
<sequence length="227" mass="26254">MRSKENCVDSMKVMEIAFQNILNEIIEHAIEGICFEAHRAVKLGYFPVNEYILKEHKFACVMSDSDEESSGPGDIFGNDQKKINLLSECPCCNQQKATNSLMRHIKKCRPRTKDSSKWNNDKRENYENNAEDEYNSDGNDNFDRKKIFDAKKQAKSAPNYDTMTPEQKQDFLYKHCGVVSKRTRKPCSNSLICNKHSKEDKDEVRRLIFESLADHLVDDNIDIDTVD</sequence>
<evidence type="ECO:0000313" key="4">
    <source>
        <dbReference type="Proteomes" id="UP000499080"/>
    </source>
</evidence>
<reference evidence="3 4" key="1">
    <citation type="journal article" date="2019" name="Sci. Rep.">
        <title>Orb-weaving spider Araneus ventricosus genome elucidates the spidroin gene catalogue.</title>
        <authorList>
            <person name="Kono N."/>
            <person name="Nakamura H."/>
            <person name="Ohtoshi R."/>
            <person name="Moran D.A.P."/>
            <person name="Shinohara A."/>
            <person name="Yoshida Y."/>
            <person name="Fujiwara M."/>
            <person name="Mori M."/>
            <person name="Tomita M."/>
            <person name="Arakawa K."/>
        </authorList>
    </citation>
    <scope>NUCLEOTIDE SEQUENCE [LARGE SCALE GENOMIC DNA]</scope>
</reference>
<feature type="domain" description="SCA7" evidence="2">
    <location>
        <begin position="163"/>
        <end position="227"/>
    </location>
</feature>
<proteinExistence type="predicted"/>
<dbReference type="GO" id="GO:0003713">
    <property type="term" value="F:transcription coactivator activity"/>
    <property type="evidence" value="ECO:0007669"/>
    <property type="project" value="TreeGrafter"/>
</dbReference>
<dbReference type="OrthoDB" id="6430665at2759"/>
<dbReference type="InterPro" id="IPR051078">
    <property type="entry name" value="SGF11"/>
</dbReference>
<evidence type="ECO:0000313" key="3">
    <source>
        <dbReference type="EMBL" id="GBM02365.1"/>
    </source>
</evidence>
<dbReference type="GO" id="GO:0000124">
    <property type="term" value="C:SAGA complex"/>
    <property type="evidence" value="ECO:0007669"/>
    <property type="project" value="TreeGrafter"/>
</dbReference>
<dbReference type="Gene3D" id="6.10.140.1270">
    <property type="match status" value="1"/>
</dbReference>
<dbReference type="EMBL" id="BGPR01000179">
    <property type="protein sequence ID" value="GBM02365.1"/>
    <property type="molecule type" value="Genomic_DNA"/>
</dbReference>
<feature type="compositionally biased region" description="Basic and acidic residues" evidence="1">
    <location>
        <begin position="111"/>
        <end position="126"/>
    </location>
</feature>
<gene>
    <name evidence="3" type="ORF">AVEN_138472_1</name>
</gene>
<dbReference type="PANTHER" id="PTHR46367">
    <property type="entry name" value="ATAXIN-7-LIKE PROTEIN 3"/>
    <property type="match status" value="1"/>
</dbReference>
<accession>A0A4Y2CGA9</accession>
<organism evidence="3 4">
    <name type="scientific">Araneus ventricosus</name>
    <name type="common">Orbweaver spider</name>
    <name type="synonym">Epeira ventricosa</name>
    <dbReference type="NCBI Taxonomy" id="182803"/>
    <lineage>
        <taxon>Eukaryota</taxon>
        <taxon>Metazoa</taxon>
        <taxon>Ecdysozoa</taxon>
        <taxon>Arthropoda</taxon>
        <taxon>Chelicerata</taxon>
        <taxon>Arachnida</taxon>
        <taxon>Araneae</taxon>
        <taxon>Araneomorphae</taxon>
        <taxon>Entelegynae</taxon>
        <taxon>Araneoidea</taxon>
        <taxon>Araneidae</taxon>
        <taxon>Araneus</taxon>
    </lineage>
</organism>
<keyword evidence="4" id="KW-1185">Reference proteome</keyword>
<dbReference type="PANTHER" id="PTHR46367:SF1">
    <property type="entry name" value="ATAXIN-7-LIKE PROTEIN 3"/>
    <property type="match status" value="1"/>
</dbReference>
<comment type="caution">
    <text evidence="3">The sequence shown here is derived from an EMBL/GenBank/DDBJ whole genome shotgun (WGS) entry which is preliminary data.</text>
</comment>
<dbReference type="Pfam" id="PF08313">
    <property type="entry name" value="SCA7"/>
    <property type="match status" value="1"/>
</dbReference>